<dbReference type="InParanoid" id="A0A671XD06"/>
<dbReference type="PRINTS" id="PR00348">
    <property type="entry name" value="UBIQUITIN"/>
</dbReference>
<feature type="domain" description="Ubiquitin-like" evidence="2">
    <location>
        <begin position="81"/>
        <end position="155"/>
    </location>
</feature>
<sequence length="220" mass="25006">MDIAISMLNGASHCLMVNPQDTVSSLKGLIQRKLGVSVQEQKLLFVNAQRTPLNDDSKPLSWYGLQSGSQVSLLITQPPPVQVFLRNEKGKSTTYDITPEETVDHFKVRVEKREGFPVSRQRLLHQSREMTTGRLTDYNVTNHSTIHLMLRQGGEKRGGPSEPAEAPPPEHRDNHWKTDRLRRHKSQHHPPDVYAGHPTAARPSLPQEREGQIDHLRYHT</sequence>
<dbReference type="InterPro" id="IPR019956">
    <property type="entry name" value="Ubiquitin_dom"/>
</dbReference>
<dbReference type="InterPro" id="IPR050158">
    <property type="entry name" value="Ubiquitin_ubiquitin-like"/>
</dbReference>
<dbReference type="GeneTree" id="ENSGT00940000162007"/>
<feature type="compositionally biased region" description="Basic and acidic residues" evidence="1">
    <location>
        <begin position="207"/>
        <end position="220"/>
    </location>
</feature>
<dbReference type="SMART" id="SM00213">
    <property type="entry name" value="UBQ"/>
    <property type="match status" value="2"/>
</dbReference>
<evidence type="ECO:0000313" key="4">
    <source>
        <dbReference type="Proteomes" id="UP000472265"/>
    </source>
</evidence>
<feature type="domain" description="Ubiquitin-like" evidence="2">
    <location>
        <begin position="1"/>
        <end position="80"/>
    </location>
</feature>
<dbReference type="SUPFAM" id="SSF54236">
    <property type="entry name" value="Ubiquitin-like"/>
    <property type="match status" value="2"/>
</dbReference>
<dbReference type="InterPro" id="IPR000626">
    <property type="entry name" value="Ubiquitin-like_dom"/>
</dbReference>
<protein>
    <submittedName>
        <fullName evidence="3">ISG15 ubiquitin like modifier</fullName>
    </submittedName>
</protein>
<evidence type="ECO:0000256" key="1">
    <source>
        <dbReference type="SAM" id="MobiDB-lite"/>
    </source>
</evidence>
<organism evidence="3 4">
    <name type="scientific">Sparus aurata</name>
    <name type="common">Gilthead sea bream</name>
    <dbReference type="NCBI Taxonomy" id="8175"/>
    <lineage>
        <taxon>Eukaryota</taxon>
        <taxon>Metazoa</taxon>
        <taxon>Chordata</taxon>
        <taxon>Craniata</taxon>
        <taxon>Vertebrata</taxon>
        <taxon>Euteleostomi</taxon>
        <taxon>Actinopterygii</taxon>
        <taxon>Neopterygii</taxon>
        <taxon>Teleostei</taxon>
        <taxon>Neoteleostei</taxon>
        <taxon>Acanthomorphata</taxon>
        <taxon>Eupercaria</taxon>
        <taxon>Spariformes</taxon>
        <taxon>Sparidae</taxon>
        <taxon>Sparus</taxon>
    </lineage>
</organism>
<reference evidence="3" key="1">
    <citation type="submission" date="2021-04" db="EMBL/GenBank/DDBJ databases">
        <authorList>
            <consortium name="Wellcome Sanger Institute Data Sharing"/>
        </authorList>
    </citation>
    <scope>NUCLEOTIDE SEQUENCE [LARGE SCALE GENOMIC DNA]</scope>
</reference>
<keyword evidence="4" id="KW-1185">Reference proteome</keyword>
<evidence type="ECO:0000259" key="2">
    <source>
        <dbReference type="PROSITE" id="PS50053"/>
    </source>
</evidence>
<reference evidence="3" key="2">
    <citation type="submission" date="2025-08" db="UniProtKB">
        <authorList>
            <consortium name="Ensembl"/>
        </authorList>
    </citation>
    <scope>IDENTIFICATION</scope>
</reference>
<accession>A0A671XD06</accession>
<feature type="region of interest" description="Disordered" evidence="1">
    <location>
        <begin position="152"/>
        <end position="220"/>
    </location>
</feature>
<name>A0A671XD06_SPAAU</name>
<dbReference type="PANTHER" id="PTHR10666">
    <property type="entry name" value="UBIQUITIN"/>
    <property type="match status" value="1"/>
</dbReference>
<proteinExistence type="predicted"/>
<dbReference type="AlphaFoldDB" id="A0A671XD06"/>
<feature type="compositionally biased region" description="Basic and acidic residues" evidence="1">
    <location>
        <begin position="168"/>
        <end position="179"/>
    </location>
</feature>
<dbReference type="PROSITE" id="PS50053">
    <property type="entry name" value="UBIQUITIN_2"/>
    <property type="match status" value="2"/>
</dbReference>
<dbReference type="OMA" id="HTGRTIC"/>
<dbReference type="Gene3D" id="3.10.20.90">
    <property type="entry name" value="Phosphatidylinositol 3-kinase Catalytic Subunit, Chain A, domain 1"/>
    <property type="match status" value="2"/>
</dbReference>
<dbReference type="Pfam" id="PF00240">
    <property type="entry name" value="ubiquitin"/>
    <property type="match status" value="2"/>
</dbReference>
<dbReference type="FunCoup" id="A0A671XD06">
    <property type="interactions" value="2"/>
</dbReference>
<dbReference type="Ensembl" id="ENSSAUT00010050610.1">
    <property type="protein sequence ID" value="ENSSAUP00010048121.1"/>
    <property type="gene ID" value="ENSSAUG00010020047.1"/>
</dbReference>
<reference evidence="3" key="3">
    <citation type="submission" date="2025-09" db="UniProtKB">
        <authorList>
            <consortium name="Ensembl"/>
        </authorList>
    </citation>
    <scope>IDENTIFICATION</scope>
</reference>
<dbReference type="Proteomes" id="UP000472265">
    <property type="component" value="Chromosome 5"/>
</dbReference>
<evidence type="ECO:0000313" key="3">
    <source>
        <dbReference type="Ensembl" id="ENSSAUP00010048121.1"/>
    </source>
</evidence>
<dbReference type="InterPro" id="IPR029071">
    <property type="entry name" value="Ubiquitin-like_domsf"/>
</dbReference>